<dbReference type="AlphaFoldDB" id="A0A1I0CUC3"/>
<reference evidence="1 2" key="1">
    <citation type="submission" date="2016-10" db="EMBL/GenBank/DDBJ databases">
        <authorList>
            <person name="de Groot N.N."/>
        </authorList>
    </citation>
    <scope>NUCLEOTIDE SEQUENCE [LARGE SCALE GENOMIC DNA]</scope>
    <source>
        <strain evidence="1 2">DSM 1801</strain>
    </source>
</reference>
<sequence>MNNIVYVKVLADSLQKKYSALQSILDITKKQEELLFQDFEEESFLETIAGKQRFLDRIAELDNGFEVVYNRVRQELALDRSQYGEDIASMQKLIAGITELGMDIEVLEKRNKMQMDKILEERKGQLREMRRNNSAASNYYRNMVHQQYSQSYFLDKKK</sequence>
<protein>
    <recommendedName>
        <fullName evidence="3">FlgN protein</fullName>
    </recommendedName>
</protein>
<keyword evidence="2" id="KW-1185">Reference proteome</keyword>
<organism evidence="1 2">
    <name type="scientific">[Clostridium] polysaccharolyticum</name>
    <dbReference type="NCBI Taxonomy" id="29364"/>
    <lineage>
        <taxon>Bacteria</taxon>
        <taxon>Bacillati</taxon>
        <taxon>Bacillota</taxon>
        <taxon>Clostridia</taxon>
        <taxon>Lachnospirales</taxon>
        <taxon>Lachnospiraceae</taxon>
    </lineage>
</organism>
<dbReference type="RefSeq" id="WP_092477889.1">
    <property type="nucleotide sequence ID" value="NZ_FOHN01000011.1"/>
</dbReference>
<evidence type="ECO:0000313" key="1">
    <source>
        <dbReference type="EMBL" id="SET23305.1"/>
    </source>
</evidence>
<name>A0A1I0CUC3_9FIRM</name>
<dbReference type="OrthoDB" id="9798495at2"/>
<gene>
    <name evidence="1" type="ORF">SAMN04487772_11174</name>
</gene>
<accession>A0A1I0CUC3</accession>
<dbReference type="STRING" id="29364.SAMN04487772_11174"/>
<evidence type="ECO:0008006" key="3">
    <source>
        <dbReference type="Google" id="ProtNLM"/>
    </source>
</evidence>
<evidence type="ECO:0000313" key="2">
    <source>
        <dbReference type="Proteomes" id="UP000199800"/>
    </source>
</evidence>
<dbReference type="Proteomes" id="UP000199800">
    <property type="component" value="Unassembled WGS sequence"/>
</dbReference>
<proteinExistence type="predicted"/>
<dbReference type="EMBL" id="FOHN01000011">
    <property type="protein sequence ID" value="SET23305.1"/>
    <property type="molecule type" value="Genomic_DNA"/>
</dbReference>